<name>A0A6C0KHW7_9ZZZZ</name>
<reference evidence="1" key="1">
    <citation type="journal article" date="2020" name="Nature">
        <title>Giant virus diversity and host interactions through global metagenomics.</title>
        <authorList>
            <person name="Schulz F."/>
            <person name="Roux S."/>
            <person name="Paez-Espino D."/>
            <person name="Jungbluth S."/>
            <person name="Walsh D.A."/>
            <person name="Denef V.J."/>
            <person name="McMahon K.D."/>
            <person name="Konstantinidis K.T."/>
            <person name="Eloe-Fadrosh E.A."/>
            <person name="Kyrpides N.C."/>
            <person name="Woyke T."/>
        </authorList>
    </citation>
    <scope>NUCLEOTIDE SEQUENCE</scope>
    <source>
        <strain evidence="1">GVMAG-S-3300012919-55</strain>
    </source>
</reference>
<dbReference type="AlphaFoldDB" id="A0A6C0KHW7"/>
<evidence type="ECO:0000313" key="1">
    <source>
        <dbReference type="EMBL" id="QHU17582.1"/>
    </source>
</evidence>
<accession>A0A6C0KHW7</accession>
<organism evidence="1">
    <name type="scientific">viral metagenome</name>
    <dbReference type="NCBI Taxonomy" id="1070528"/>
    <lineage>
        <taxon>unclassified sequences</taxon>
        <taxon>metagenomes</taxon>
        <taxon>organismal metagenomes</taxon>
    </lineage>
</organism>
<sequence length="165" mass="19814">MECYGPIETCSMTIFSFLNLHELQCQYKTLCNKVIHKSIIYLIQCFKTNTLLYRKVLHQYIAKSRIYRYPILELDIFKSTFSLYLFSLFDKHNITDSFFLINKLDKCFFVKKIKNRILFLLQRKQVCMYYVITCETEHNCGYLYREDCSISIPQTIIDDLLFLPS</sequence>
<protein>
    <submittedName>
        <fullName evidence="1">Uncharacterized protein</fullName>
    </submittedName>
</protein>
<dbReference type="EMBL" id="MN740916">
    <property type="protein sequence ID" value="QHU17582.1"/>
    <property type="molecule type" value="Genomic_DNA"/>
</dbReference>
<proteinExistence type="predicted"/>